<feature type="transmembrane region" description="Helical" evidence="1">
    <location>
        <begin position="12"/>
        <end position="30"/>
    </location>
</feature>
<protein>
    <submittedName>
        <fullName evidence="2">Uncharacterized protein</fullName>
    </submittedName>
</protein>
<keyword evidence="1" id="KW-0472">Membrane</keyword>
<keyword evidence="1" id="KW-0812">Transmembrane</keyword>
<reference evidence="3" key="1">
    <citation type="journal article" date="2017" name="Proc. Natl. Acad. Sci. U.S.A.">
        <title>Simulation of Deepwater Horizon oil plume reveals substrate specialization within a complex community of hydrocarbon degraders.</title>
        <authorList>
            <person name="Hu P."/>
            <person name="Dubinsky E.A."/>
            <person name="Probst A.J."/>
            <person name="Wang J."/>
            <person name="Sieber C.M.K."/>
            <person name="Tom L.M."/>
            <person name="Gardinali P."/>
            <person name="Banfield J.F."/>
            <person name="Atlas R.M."/>
            <person name="Andersen G.L."/>
        </authorList>
    </citation>
    <scope>NUCLEOTIDE SEQUENCE [LARGE SCALE GENOMIC DNA]</scope>
</reference>
<proteinExistence type="predicted"/>
<feature type="transmembrane region" description="Helical" evidence="1">
    <location>
        <begin position="219"/>
        <end position="237"/>
    </location>
</feature>
<evidence type="ECO:0000313" key="3">
    <source>
        <dbReference type="Proteomes" id="UP000243053"/>
    </source>
</evidence>
<dbReference type="Proteomes" id="UP000243053">
    <property type="component" value="Unassembled WGS sequence"/>
</dbReference>
<gene>
    <name evidence="2" type="ORF">A9Q75_14475</name>
</gene>
<dbReference type="AlphaFoldDB" id="A0A1Y5E581"/>
<sequence length="264" mass="30888">MNIHTFLNKLHNYTVWIGLITLIVITFYLFHKEKTLIEVIEVILPSLAILTAIKHFKTQHQLTFYADYTRRYQAIILEFPYAINHDDFDINNEDIEEKNKILKYMQVYFDLCCEEYMLHKTGKIDNATWIEWHDGIKSAFQKKAFQDSWKDVISNNIYFSDEYKGFIGDMIKSESPKTSKYKFRKSFHVICCSFIITAIASFSRNLPEVISNGSLHLEWLIYICLSIGLISIFYFYLTHNKNPAETGAAITATTDLSDQLPLDK</sequence>
<keyword evidence="1" id="KW-1133">Transmembrane helix</keyword>
<evidence type="ECO:0000256" key="1">
    <source>
        <dbReference type="SAM" id="Phobius"/>
    </source>
</evidence>
<feature type="transmembrane region" description="Helical" evidence="1">
    <location>
        <begin position="36"/>
        <end position="53"/>
    </location>
</feature>
<dbReference type="EMBL" id="MAAF01000084">
    <property type="protein sequence ID" value="OUR77922.1"/>
    <property type="molecule type" value="Genomic_DNA"/>
</dbReference>
<evidence type="ECO:0000313" key="2">
    <source>
        <dbReference type="EMBL" id="OUR77922.1"/>
    </source>
</evidence>
<accession>A0A1Y5E581</accession>
<feature type="transmembrane region" description="Helical" evidence="1">
    <location>
        <begin position="187"/>
        <end position="207"/>
    </location>
</feature>
<organism evidence="2 3">
    <name type="scientific">Colwellia psychrerythraea</name>
    <name type="common">Vibrio psychroerythus</name>
    <dbReference type="NCBI Taxonomy" id="28229"/>
    <lineage>
        <taxon>Bacteria</taxon>
        <taxon>Pseudomonadati</taxon>
        <taxon>Pseudomonadota</taxon>
        <taxon>Gammaproteobacteria</taxon>
        <taxon>Alteromonadales</taxon>
        <taxon>Colwelliaceae</taxon>
        <taxon>Colwellia</taxon>
    </lineage>
</organism>
<name>A0A1Y5E581_COLPS</name>
<comment type="caution">
    <text evidence="2">The sequence shown here is derived from an EMBL/GenBank/DDBJ whole genome shotgun (WGS) entry which is preliminary data.</text>
</comment>